<dbReference type="RefSeq" id="WP_311193617.1">
    <property type="nucleotide sequence ID" value="NZ_CP115541.1"/>
</dbReference>
<feature type="chain" id="PRO_5047235221" description="HEAT repeat domain-containing protein" evidence="1">
    <location>
        <begin position="26"/>
        <end position="271"/>
    </location>
</feature>
<keyword evidence="3" id="KW-1185">Reference proteome</keyword>
<proteinExistence type="predicted"/>
<evidence type="ECO:0000256" key="1">
    <source>
        <dbReference type="SAM" id="SignalP"/>
    </source>
</evidence>
<reference evidence="2 3" key="1">
    <citation type="submission" date="2022-12" db="EMBL/GenBank/DDBJ databases">
        <title>Two new species, Stenotrophomonas aracearum and Stenotrophomonas oahuensis, isolated from Anthurium (Araceae family) in Hawaii.</title>
        <authorList>
            <person name="Chunag S.C."/>
            <person name="Dobhal S."/>
            <person name="Alvarez A."/>
            <person name="Arif M."/>
        </authorList>
    </citation>
    <scope>NUCLEOTIDE SEQUENCE [LARGE SCALE GENOMIC DNA]</scope>
    <source>
        <strain evidence="2 3">A5586</strain>
    </source>
</reference>
<keyword evidence="1" id="KW-0732">Signal</keyword>
<gene>
    <name evidence="2" type="ORF">PDM29_09705</name>
</gene>
<evidence type="ECO:0008006" key="4">
    <source>
        <dbReference type="Google" id="ProtNLM"/>
    </source>
</evidence>
<protein>
    <recommendedName>
        <fullName evidence="4">HEAT repeat domain-containing protein</fullName>
    </recommendedName>
</protein>
<name>A0ABY9YVA8_9GAMM</name>
<dbReference type="EMBL" id="CP115541">
    <property type="protein sequence ID" value="WNH54526.1"/>
    <property type="molecule type" value="Genomic_DNA"/>
</dbReference>
<organism evidence="2 3">
    <name type="scientific">Stenotrophomonas oahuensis</name>
    <dbReference type="NCBI Taxonomy" id="3003271"/>
    <lineage>
        <taxon>Bacteria</taxon>
        <taxon>Pseudomonadati</taxon>
        <taxon>Pseudomonadota</taxon>
        <taxon>Gammaproteobacteria</taxon>
        <taxon>Lysobacterales</taxon>
        <taxon>Lysobacteraceae</taxon>
        <taxon>Stenotrophomonas</taxon>
    </lineage>
</organism>
<accession>A0ABY9YVA8</accession>
<evidence type="ECO:0000313" key="3">
    <source>
        <dbReference type="Proteomes" id="UP001302072"/>
    </source>
</evidence>
<dbReference type="Proteomes" id="UP001302072">
    <property type="component" value="Chromosome"/>
</dbReference>
<sequence length="271" mass="28715">MDVVALRTRLLGFTALAALAGTAQATVTLPPVSPLLQQTERLHALTGLADAASPENVPDRETLVTAMMVAMDIADPVLVPRADAGPEVLPDLRTACENGHSATVQLVRLAQATPDPGDILSRLSVALDRTTNMQILCAARQLDIESRELLKRGVSPGDAATLDDMRRLLDDLKPRISMLVMGATLTDLNPNSRARTTAEALPVLLEVASAMTPELRKETLDAIDKTLQKHDSEGRIDNEVRARLTEAFRGDACSASCKVLGGAGGTGSVGR</sequence>
<feature type="signal peptide" evidence="1">
    <location>
        <begin position="1"/>
        <end position="25"/>
    </location>
</feature>
<evidence type="ECO:0000313" key="2">
    <source>
        <dbReference type="EMBL" id="WNH54526.1"/>
    </source>
</evidence>